<evidence type="ECO:0000313" key="2">
    <source>
        <dbReference type="EMBL" id="CAJ0557794.1"/>
    </source>
</evidence>
<keyword evidence="1" id="KW-0175">Coiled coil</keyword>
<gene>
    <name evidence="2" type="ORF">MSPICULIGERA_LOCUS546</name>
</gene>
<sequence>MKAKISALTVISDDLQQIIADCEVEQEKRLRELEALYKGHFEEISDISKRLRVENGELKKRWLDGEAKASSFGQENSFLRRENDMMRQDLDKLKRNLEKKDREVSELKVEVTAQQLENQKISQSSNAK</sequence>
<proteinExistence type="predicted"/>
<dbReference type="EMBL" id="CATQJA010000105">
    <property type="protein sequence ID" value="CAJ0557794.1"/>
    <property type="molecule type" value="Genomic_DNA"/>
</dbReference>
<comment type="caution">
    <text evidence="2">The sequence shown here is derived from an EMBL/GenBank/DDBJ whole genome shotgun (WGS) entry which is preliminary data.</text>
</comment>
<organism evidence="2 3">
    <name type="scientific">Mesorhabditis spiculigera</name>
    <dbReference type="NCBI Taxonomy" id="96644"/>
    <lineage>
        <taxon>Eukaryota</taxon>
        <taxon>Metazoa</taxon>
        <taxon>Ecdysozoa</taxon>
        <taxon>Nematoda</taxon>
        <taxon>Chromadorea</taxon>
        <taxon>Rhabditida</taxon>
        <taxon>Rhabditina</taxon>
        <taxon>Rhabditomorpha</taxon>
        <taxon>Rhabditoidea</taxon>
        <taxon>Rhabditidae</taxon>
        <taxon>Mesorhabditinae</taxon>
        <taxon>Mesorhabditis</taxon>
    </lineage>
</organism>
<keyword evidence="3" id="KW-1185">Reference proteome</keyword>
<feature type="coiled-coil region" evidence="1">
    <location>
        <begin position="76"/>
        <end position="117"/>
    </location>
</feature>
<reference evidence="2" key="1">
    <citation type="submission" date="2023-06" db="EMBL/GenBank/DDBJ databases">
        <authorList>
            <person name="Delattre M."/>
        </authorList>
    </citation>
    <scope>NUCLEOTIDE SEQUENCE</scope>
    <source>
        <strain evidence="2">AF72</strain>
    </source>
</reference>
<dbReference type="Proteomes" id="UP001177023">
    <property type="component" value="Unassembled WGS sequence"/>
</dbReference>
<feature type="non-terminal residue" evidence="2">
    <location>
        <position position="128"/>
    </location>
</feature>
<accession>A0AA36C4U1</accession>
<name>A0AA36C4U1_9BILA</name>
<dbReference type="AlphaFoldDB" id="A0AA36C4U1"/>
<evidence type="ECO:0000256" key="1">
    <source>
        <dbReference type="SAM" id="Coils"/>
    </source>
</evidence>
<evidence type="ECO:0000313" key="3">
    <source>
        <dbReference type="Proteomes" id="UP001177023"/>
    </source>
</evidence>
<protein>
    <submittedName>
        <fullName evidence="2">Uncharacterized protein</fullName>
    </submittedName>
</protein>